<sequence>MGTRDTQVTGWRGLGLTLQPSPALANGTVYVVDGDARLLALR</sequence>
<evidence type="ECO:0000313" key="2">
    <source>
        <dbReference type="Proteomes" id="UP001595921"/>
    </source>
</evidence>
<protein>
    <submittedName>
        <fullName evidence="1">PQQ-binding-like beta-propeller repeat protein</fullName>
    </submittedName>
</protein>
<keyword evidence="2" id="KW-1185">Reference proteome</keyword>
<gene>
    <name evidence="1" type="ORF">ACFO0N_15995</name>
</gene>
<comment type="caution">
    <text evidence="1">The sequence shown here is derived from an EMBL/GenBank/DDBJ whole genome shotgun (WGS) entry which is preliminary data.</text>
</comment>
<organism evidence="1 2">
    <name type="scientific">Halobium salinum</name>
    <dbReference type="NCBI Taxonomy" id="1364940"/>
    <lineage>
        <taxon>Archaea</taxon>
        <taxon>Methanobacteriati</taxon>
        <taxon>Methanobacteriota</taxon>
        <taxon>Stenosarchaea group</taxon>
        <taxon>Halobacteria</taxon>
        <taxon>Halobacteriales</taxon>
        <taxon>Haloferacaceae</taxon>
        <taxon>Halobium</taxon>
    </lineage>
</organism>
<reference evidence="1 2" key="1">
    <citation type="journal article" date="2019" name="Int. J. Syst. Evol. Microbiol.">
        <title>The Global Catalogue of Microorganisms (GCM) 10K type strain sequencing project: providing services to taxonomists for standard genome sequencing and annotation.</title>
        <authorList>
            <consortium name="The Broad Institute Genomics Platform"/>
            <consortium name="The Broad Institute Genome Sequencing Center for Infectious Disease"/>
            <person name="Wu L."/>
            <person name="Ma J."/>
        </authorList>
    </citation>
    <scope>NUCLEOTIDE SEQUENCE [LARGE SCALE GENOMIC DNA]</scope>
    <source>
        <strain evidence="1 2">CGMCC 1.12553</strain>
    </source>
</reference>
<proteinExistence type="predicted"/>
<evidence type="ECO:0000313" key="1">
    <source>
        <dbReference type="EMBL" id="MFC4359445.1"/>
    </source>
</evidence>
<dbReference type="EMBL" id="JBHSDS010000008">
    <property type="protein sequence ID" value="MFC4359445.1"/>
    <property type="molecule type" value="Genomic_DNA"/>
</dbReference>
<dbReference type="RefSeq" id="WP_390203029.1">
    <property type="nucleotide sequence ID" value="NZ_JAODIW010000006.1"/>
</dbReference>
<name>A0ABD5PET9_9EURY</name>
<dbReference type="AlphaFoldDB" id="A0ABD5PET9"/>
<dbReference type="Proteomes" id="UP001595921">
    <property type="component" value="Unassembled WGS sequence"/>
</dbReference>
<accession>A0ABD5PET9</accession>